<comment type="caution">
    <text evidence="1">The sequence shown here is derived from an EMBL/GenBank/DDBJ whole genome shotgun (WGS) entry which is preliminary data.</text>
</comment>
<keyword evidence="2" id="KW-1185">Reference proteome</keyword>
<accession>A0A5J5CNI7</accession>
<gene>
    <name evidence="1" type="ORF">FQN60_014710</name>
</gene>
<reference evidence="1 2" key="1">
    <citation type="submission" date="2019-08" db="EMBL/GenBank/DDBJ databases">
        <title>A chromosome-level genome assembly, high-density linkage maps, and genome scans reveal the genomic architecture of hybrid incompatibilities underlying speciation via character displacement in darters (Percidae: Etheostominae).</title>
        <authorList>
            <person name="Moran R.L."/>
            <person name="Catchen J.M."/>
            <person name="Fuller R.C."/>
        </authorList>
    </citation>
    <scope>NUCLEOTIDE SEQUENCE [LARGE SCALE GENOMIC DNA]</scope>
    <source>
        <strain evidence="1">EspeVRDwgs_2016</strain>
        <tissue evidence="1">Muscle</tissue>
    </source>
</reference>
<sequence>FVNRLSYLHLQYREENHRRDNLVVLRFLFRVASDSNHWNVSASPDIFQPAGGPGPFNLKAFGVYLQASWTGEILHPIWDHSTTVGTSTTLLEKTILTEIHSPKQ</sequence>
<organism evidence="1 2">
    <name type="scientific">Etheostoma spectabile</name>
    <name type="common">orangethroat darter</name>
    <dbReference type="NCBI Taxonomy" id="54343"/>
    <lineage>
        <taxon>Eukaryota</taxon>
        <taxon>Metazoa</taxon>
        <taxon>Chordata</taxon>
        <taxon>Craniata</taxon>
        <taxon>Vertebrata</taxon>
        <taxon>Euteleostomi</taxon>
        <taxon>Actinopterygii</taxon>
        <taxon>Neopterygii</taxon>
        <taxon>Teleostei</taxon>
        <taxon>Neoteleostei</taxon>
        <taxon>Acanthomorphata</taxon>
        <taxon>Eupercaria</taxon>
        <taxon>Perciformes</taxon>
        <taxon>Percoidei</taxon>
        <taxon>Percidae</taxon>
        <taxon>Etheostomatinae</taxon>
        <taxon>Etheostoma</taxon>
    </lineage>
</organism>
<evidence type="ECO:0000313" key="2">
    <source>
        <dbReference type="Proteomes" id="UP000327493"/>
    </source>
</evidence>
<protein>
    <submittedName>
        <fullName evidence="1">Uncharacterized protein</fullName>
    </submittedName>
</protein>
<dbReference type="AlphaFoldDB" id="A0A5J5CNI7"/>
<proteinExistence type="predicted"/>
<name>A0A5J5CNI7_9PERO</name>
<dbReference type="Proteomes" id="UP000327493">
    <property type="component" value="Chromosome 17"/>
</dbReference>
<evidence type="ECO:0000313" key="1">
    <source>
        <dbReference type="EMBL" id="KAA8583502.1"/>
    </source>
</evidence>
<dbReference type="EMBL" id="VOFY01000017">
    <property type="protein sequence ID" value="KAA8583502.1"/>
    <property type="molecule type" value="Genomic_DNA"/>
</dbReference>
<feature type="non-terminal residue" evidence="1">
    <location>
        <position position="1"/>
    </location>
</feature>